<dbReference type="FunFam" id="3.40.50.720:FF:000084">
    <property type="entry name" value="Short-chain dehydrogenase reductase"/>
    <property type="match status" value="1"/>
</dbReference>
<dbReference type="GO" id="GO:0032787">
    <property type="term" value="P:monocarboxylic acid metabolic process"/>
    <property type="evidence" value="ECO:0007669"/>
    <property type="project" value="UniProtKB-ARBA"/>
</dbReference>
<comment type="caution">
    <text evidence="3">The sequence shown here is derived from an EMBL/GenBank/DDBJ whole genome shotgun (WGS) entry which is preliminary data.</text>
</comment>
<gene>
    <name evidence="3" type="ORF">EIL87_02255</name>
</gene>
<sequence>MLSSQGRLDGRVALVTGAASGIGHACVRALTEAGAKVHAVDIDADAVQRVAAEHGGWAHTADLADPAAVEELPSEVDVLVNNAGFQHVAALHEFPPEVFARMQQVMVTTPFLLVRKALPHMRERGHGRIVNVSSVHGLRASAYKSAYVTAKHALEGLSKVAALEGAAHGITSNCVNPGYVDTRLVRDQVRDQAEAHGMDESDVISEVLLQRAAVKQLITPEEVADVVRWLSGDQAAHITGTSVPLDGGWTAS</sequence>
<dbReference type="InterPro" id="IPR020904">
    <property type="entry name" value="Sc_DH/Rdtase_CS"/>
</dbReference>
<dbReference type="InterPro" id="IPR036291">
    <property type="entry name" value="NAD(P)-bd_dom_sf"/>
</dbReference>
<evidence type="ECO:0000313" key="3">
    <source>
        <dbReference type="EMBL" id="RRO20704.1"/>
    </source>
</evidence>
<comment type="similarity">
    <text evidence="1">Belongs to the short-chain dehydrogenases/reductases (SDR) family.</text>
</comment>
<dbReference type="GO" id="GO:0003858">
    <property type="term" value="F:3-hydroxybutyrate dehydrogenase activity"/>
    <property type="evidence" value="ECO:0007669"/>
    <property type="project" value="UniProtKB-EC"/>
</dbReference>
<keyword evidence="2 3" id="KW-0560">Oxidoreductase</keyword>
<evidence type="ECO:0000256" key="2">
    <source>
        <dbReference type="ARBA" id="ARBA00023002"/>
    </source>
</evidence>
<dbReference type="SUPFAM" id="SSF51735">
    <property type="entry name" value="NAD(P)-binding Rossmann-fold domains"/>
    <property type="match status" value="1"/>
</dbReference>
<dbReference type="InterPro" id="IPR002347">
    <property type="entry name" value="SDR_fam"/>
</dbReference>
<dbReference type="AlphaFoldDB" id="A0A3R8PBJ1"/>
<dbReference type="OrthoDB" id="9786435at2"/>
<dbReference type="Pfam" id="PF13561">
    <property type="entry name" value="adh_short_C2"/>
    <property type="match status" value="1"/>
</dbReference>
<organism evidence="3 4">
    <name type="scientific">Saccharopolyspora rhizosphaerae</name>
    <dbReference type="NCBI Taxonomy" id="2492662"/>
    <lineage>
        <taxon>Bacteria</taxon>
        <taxon>Bacillati</taxon>
        <taxon>Actinomycetota</taxon>
        <taxon>Actinomycetes</taxon>
        <taxon>Pseudonocardiales</taxon>
        <taxon>Pseudonocardiaceae</taxon>
        <taxon>Saccharopolyspora</taxon>
    </lineage>
</organism>
<dbReference type="RefSeq" id="WP_125088409.1">
    <property type="nucleotide sequence ID" value="NZ_RSAA01000001.1"/>
</dbReference>
<keyword evidence="4" id="KW-1185">Reference proteome</keyword>
<dbReference type="NCBIfam" id="NF009093">
    <property type="entry name" value="PRK12429.1"/>
    <property type="match status" value="1"/>
</dbReference>
<dbReference type="PROSITE" id="PS00061">
    <property type="entry name" value="ADH_SHORT"/>
    <property type="match status" value="1"/>
</dbReference>
<dbReference type="NCBIfam" id="TIGR01963">
    <property type="entry name" value="PHB_DH"/>
    <property type="match status" value="1"/>
</dbReference>
<evidence type="ECO:0000256" key="1">
    <source>
        <dbReference type="ARBA" id="ARBA00006484"/>
    </source>
</evidence>
<reference evidence="3 4" key="1">
    <citation type="submission" date="2018-11" db="EMBL/GenBank/DDBJ databases">
        <title>Saccharopolyspora rhizosphaerae sp. nov., an actinomycete isolated from rhizosphere soil in Thailand.</title>
        <authorList>
            <person name="Intra B."/>
            <person name="Euanorasetr J."/>
            <person name="Take A."/>
            <person name="Inahashi Y."/>
            <person name="Mori M."/>
            <person name="Panbangred W."/>
            <person name="Matsumoto A."/>
        </authorList>
    </citation>
    <scope>NUCLEOTIDE SEQUENCE [LARGE SCALE GENOMIC DNA]</scope>
    <source>
        <strain evidence="3 4">H219</strain>
    </source>
</reference>
<dbReference type="PANTHER" id="PTHR42879:SF2">
    <property type="entry name" value="3-OXOACYL-[ACYL-CARRIER-PROTEIN] REDUCTASE FABG"/>
    <property type="match status" value="1"/>
</dbReference>
<dbReference type="InterPro" id="IPR050259">
    <property type="entry name" value="SDR"/>
</dbReference>
<dbReference type="EC" id="1.1.1.30" evidence="3"/>
<name>A0A3R8PBJ1_9PSEU</name>
<protein>
    <submittedName>
        <fullName evidence="3">3-hydroxybutyrate dehydrogenase</fullName>
        <ecNumber evidence="3">1.1.1.30</ecNumber>
    </submittedName>
</protein>
<evidence type="ECO:0000313" key="4">
    <source>
        <dbReference type="Proteomes" id="UP000274515"/>
    </source>
</evidence>
<accession>A0A3R8PBJ1</accession>
<proteinExistence type="inferred from homology"/>
<dbReference type="PANTHER" id="PTHR42879">
    <property type="entry name" value="3-OXOACYL-(ACYL-CARRIER-PROTEIN) REDUCTASE"/>
    <property type="match status" value="1"/>
</dbReference>
<dbReference type="InterPro" id="IPR011294">
    <property type="entry name" value="3-OHbutyrate_DH"/>
</dbReference>
<dbReference type="EMBL" id="RSAA01000001">
    <property type="protein sequence ID" value="RRO20704.1"/>
    <property type="molecule type" value="Genomic_DNA"/>
</dbReference>
<dbReference type="Proteomes" id="UP000274515">
    <property type="component" value="Unassembled WGS sequence"/>
</dbReference>
<dbReference type="PRINTS" id="PR00080">
    <property type="entry name" value="SDRFAMILY"/>
</dbReference>
<dbReference type="PRINTS" id="PR00081">
    <property type="entry name" value="GDHRDH"/>
</dbReference>
<dbReference type="Gene3D" id="3.40.50.720">
    <property type="entry name" value="NAD(P)-binding Rossmann-like Domain"/>
    <property type="match status" value="1"/>
</dbReference>